<protein>
    <submittedName>
        <fullName evidence="6">Transcriptional regulator containing PAS, AAA-type ATPase, and DNA-binding Fis domains</fullName>
    </submittedName>
</protein>
<dbReference type="Pfam" id="PF02954">
    <property type="entry name" value="HTH_8"/>
    <property type="match status" value="1"/>
</dbReference>
<dbReference type="InterPro" id="IPR002078">
    <property type="entry name" value="Sigma_54_int"/>
</dbReference>
<dbReference type="SUPFAM" id="SSF52540">
    <property type="entry name" value="P-loop containing nucleoside triphosphate hydrolases"/>
    <property type="match status" value="1"/>
</dbReference>
<dbReference type="GO" id="GO:0000156">
    <property type="term" value="F:phosphorelay response regulator activity"/>
    <property type="evidence" value="ECO:0007669"/>
    <property type="project" value="InterPro"/>
</dbReference>
<dbReference type="Gene3D" id="3.40.50.300">
    <property type="entry name" value="P-loop containing nucleotide triphosphate hydrolases"/>
    <property type="match status" value="1"/>
</dbReference>
<gene>
    <name evidence="6" type="ORF">SAMN02745671_01024</name>
</gene>
<sequence length="593" mass="67886">MDRTVSLLIISPYKQLSEMIKEIVAVRSDITADIYVGNLEEALAITRNLDLSCYDGIVSRGGTALQLKKNTQLPVYDIGLSGMDVLRSLRLAQGFNDKIAVVGFETITNPAKKVCEILQYNTPIYTVTSGDESFQCLESLKSEGVNVVVCDVITAHHAILFNMNPILITSGYDTIQNTLDEAVYYSLITKDDRLKKNTLFKLQQKNPYPCMVFDDKGDIFFSSFSDKQNYINLYLQAHYDELKMMNESSFERIIKNKLVIISVKHNNNYMFVYARISDNVNLRRINAIHIISSEHIENTQDEYYCSHTIGSTINILKKYSDTSASIIIRGEVGTGKDKAALMLHRQGKYSKNLFYQIDCANMTNKDWGYLLRHHDSPLSHNKRTIYFRNINSIDNSIFIKLLATIIDTNLNVRNQLIFSVISTKSAEEDDNKYISELLDNISCVSIYLPSLKERSEDIPILTSFYINRFNLSLGKQIIGFEPKALQVLTKFPWERNLSQLQRIVRELMLLTDTSYISYENTMTILHKETAVWNDTTTGYGGNLDLNQTLSKITYDVIRLVLKEEHNNHTNTAYRLGISRSTLWRILKAHQTED</sequence>
<dbReference type="Proteomes" id="UP000191240">
    <property type="component" value="Unassembled WGS sequence"/>
</dbReference>
<keyword evidence="4" id="KW-0804">Transcription</keyword>
<dbReference type="Gene3D" id="3.40.50.2300">
    <property type="match status" value="1"/>
</dbReference>
<accession>A0A1M6CB99</accession>
<keyword evidence="2" id="KW-0067">ATP-binding</keyword>
<evidence type="ECO:0000256" key="3">
    <source>
        <dbReference type="ARBA" id="ARBA00023015"/>
    </source>
</evidence>
<evidence type="ECO:0000256" key="2">
    <source>
        <dbReference type="ARBA" id="ARBA00022840"/>
    </source>
</evidence>
<dbReference type="OrthoDB" id="9803970at2"/>
<dbReference type="Gene3D" id="3.40.50.10660">
    <property type="entry name" value="PrpR receptor domain-like"/>
    <property type="match status" value="1"/>
</dbReference>
<reference evidence="6 7" key="1">
    <citation type="submission" date="2016-11" db="EMBL/GenBank/DDBJ databases">
        <authorList>
            <person name="Jaros S."/>
            <person name="Januszkiewicz K."/>
            <person name="Wedrychowicz H."/>
        </authorList>
    </citation>
    <scope>NUCLEOTIDE SEQUENCE [LARGE SCALE GENOMIC DNA]</scope>
    <source>
        <strain evidence="6 7">DSM 3074</strain>
    </source>
</reference>
<dbReference type="InterPro" id="IPR010524">
    <property type="entry name" value="Sig_transdc_resp-reg_PrpR_N"/>
</dbReference>
<evidence type="ECO:0000313" key="7">
    <source>
        <dbReference type="Proteomes" id="UP000191240"/>
    </source>
</evidence>
<evidence type="ECO:0000259" key="5">
    <source>
        <dbReference type="PROSITE" id="PS50045"/>
    </source>
</evidence>
<dbReference type="Pfam" id="PF06506">
    <property type="entry name" value="PrpR_N"/>
    <property type="match status" value="1"/>
</dbReference>
<evidence type="ECO:0000313" key="6">
    <source>
        <dbReference type="EMBL" id="SHI58277.1"/>
    </source>
</evidence>
<dbReference type="EMBL" id="FQYW01000008">
    <property type="protein sequence ID" value="SHI58277.1"/>
    <property type="molecule type" value="Genomic_DNA"/>
</dbReference>
<dbReference type="Gene3D" id="1.10.8.60">
    <property type="match status" value="1"/>
</dbReference>
<dbReference type="PANTHER" id="PTHR32071">
    <property type="entry name" value="TRANSCRIPTIONAL REGULATORY PROTEIN"/>
    <property type="match status" value="1"/>
</dbReference>
<dbReference type="InterPro" id="IPR058031">
    <property type="entry name" value="AAA_lid_NorR"/>
</dbReference>
<keyword evidence="3" id="KW-0805">Transcription regulation</keyword>
<feature type="domain" description="Sigma-54 factor interaction" evidence="5">
    <location>
        <begin position="306"/>
        <end position="509"/>
    </location>
</feature>
<dbReference type="GO" id="GO:0043565">
    <property type="term" value="F:sequence-specific DNA binding"/>
    <property type="evidence" value="ECO:0007669"/>
    <property type="project" value="InterPro"/>
</dbReference>
<evidence type="ECO:0000256" key="1">
    <source>
        <dbReference type="ARBA" id="ARBA00022741"/>
    </source>
</evidence>
<name>A0A1M6CB99_9FIRM</name>
<dbReference type="InterPro" id="IPR027417">
    <property type="entry name" value="P-loop_NTPase"/>
</dbReference>
<dbReference type="AlphaFoldDB" id="A0A1M6CB99"/>
<dbReference type="SUPFAM" id="SSF159800">
    <property type="entry name" value="PrpR receptor domain-like"/>
    <property type="match status" value="1"/>
</dbReference>
<proteinExistence type="predicted"/>
<keyword evidence="6" id="KW-0238">DNA-binding</keyword>
<dbReference type="SUPFAM" id="SSF46689">
    <property type="entry name" value="Homeodomain-like"/>
    <property type="match status" value="1"/>
</dbReference>
<organism evidence="6 7">
    <name type="scientific">Anaerovibrio lipolyticus DSM 3074</name>
    <dbReference type="NCBI Taxonomy" id="1120997"/>
    <lineage>
        <taxon>Bacteria</taxon>
        <taxon>Bacillati</taxon>
        <taxon>Bacillota</taxon>
        <taxon>Negativicutes</taxon>
        <taxon>Selenomonadales</taxon>
        <taxon>Selenomonadaceae</taxon>
        <taxon>Anaerovibrio</taxon>
    </lineage>
</organism>
<dbReference type="RefSeq" id="WP_159446700.1">
    <property type="nucleotide sequence ID" value="NZ_FQYW01000008.1"/>
</dbReference>
<dbReference type="Pfam" id="PF25601">
    <property type="entry name" value="AAA_lid_14"/>
    <property type="match status" value="1"/>
</dbReference>
<evidence type="ECO:0000256" key="4">
    <source>
        <dbReference type="ARBA" id="ARBA00023163"/>
    </source>
</evidence>
<dbReference type="GO" id="GO:0006355">
    <property type="term" value="P:regulation of DNA-templated transcription"/>
    <property type="evidence" value="ECO:0007669"/>
    <property type="project" value="InterPro"/>
</dbReference>
<dbReference type="PROSITE" id="PS50045">
    <property type="entry name" value="SIGMA54_INTERACT_4"/>
    <property type="match status" value="1"/>
</dbReference>
<dbReference type="Pfam" id="PF00158">
    <property type="entry name" value="Sigma54_activat"/>
    <property type="match status" value="1"/>
</dbReference>
<dbReference type="InterPro" id="IPR009057">
    <property type="entry name" value="Homeodomain-like_sf"/>
</dbReference>
<dbReference type="GO" id="GO:0005524">
    <property type="term" value="F:ATP binding"/>
    <property type="evidence" value="ECO:0007669"/>
    <property type="project" value="UniProtKB-KW"/>
</dbReference>
<dbReference type="Gene3D" id="1.10.10.60">
    <property type="entry name" value="Homeodomain-like"/>
    <property type="match status" value="1"/>
</dbReference>
<dbReference type="InterPro" id="IPR002197">
    <property type="entry name" value="HTH_Fis"/>
</dbReference>
<keyword evidence="1" id="KW-0547">Nucleotide-binding</keyword>